<dbReference type="GO" id="GO:0005886">
    <property type="term" value="C:plasma membrane"/>
    <property type="evidence" value="ECO:0007669"/>
    <property type="project" value="TreeGrafter"/>
</dbReference>
<dbReference type="InterPro" id="IPR002541">
    <property type="entry name" value="Cyt_c_assembly"/>
</dbReference>
<dbReference type="AlphaFoldDB" id="A0A1M4W8D6"/>
<keyword evidence="2 6" id="KW-0812">Transmembrane</keyword>
<dbReference type="OrthoDB" id="9814290at2"/>
<comment type="subcellular location">
    <subcellularLocation>
        <location evidence="1">Membrane</location>
        <topology evidence="1">Multi-pass membrane protein</topology>
    </subcellularLocation>
</comment>
<sequence>MKIYIKRIAFGLLVIILIVLASATVIEKLYDSEFVSAKVYHSWWFVTLWILFCLASCIYIILQKLYRQKAVFLLHCAFVVILLGAFITYISAERGYIHLRQGKPQNAYILDDDITKRSLPFEIKLVLFEMEYHPDSDQPADFISYLMIDGEMCKVSMNKIKTHQNYRFYQIDYDRDEMGSVLLVNYDPFGIATTYTGYLLLALSILWLLWLRIGWKGLVCIVIPTIIVWFYISRINPMTPVLRTPMLAMHVSVIVISYLLLLQIAIMSLIGIISKKRCKQMYRWNKKLLYPALFLLAAGIFIGAVWANISWGRYWGWDAKETWALITMLVYAIPMHRKSLPFFSDPLKFHRYCLIAFLTVLMTFLGVSFLLRGLHSYI</sequence>
<feature type="transmembrane region" description="Helical" evidence="6">
    <location>
        <begin position="247"/>
        <end position="267"/>
    </location>
</feature>
<feature type="transmembrane region" description="Helical" evidence="6">
    <location>
        <begin position="71"/>
        <end position="92"/>
    </location>
</feature>
<feature type="transmembrane region" description="Helical" evidence="6">
    <location>
        <begin position="352"/>
        <end position="371"/>
    </location>
</feature>
<dbReference type="GO" id="GO:0020037">
    <property type="term" value="F:heme binding"/>
    <property type="evidence" value="ECO:0007669"/>
    <property type="project" value="InterPro"/>
</dbReference>
<feature type="transmembrane region" description="Helical" evidence="6">
    <location>
        <begin position="189"/>
        <end position="210"/>
    </location>
</feature>
<evidence type="ECO:0000259" key="7">
    <source>
        <dbReference type="Pfam" id="PF01578"/>
    </source>
</evidence>
<evidence type="ECO:0000256" key="1">
    <source>
        <dbReference type="ARBA" id="ARBA00004141"/>
    </source>
</evidence>
<proteinExistence type="predicted"/>
<keyword evidence="5 6" id="KW-0472">Membrane</keyword>
<protein>
    <submittedName>
        <fullName evidence="9">ResB-like family protein</fullName>
    </submittedName>
</protein>
<evidence type="ECO:0000256" key="4">
    <source>
        <dbReference type="ARBA" id="ARBA00022989"/>
    </source>
</evidence>
<dbReference type="RefSeq" id="WP_062176587.1">
    <property type="nucleotide sequence ID" value="NZ_BBXL01000002.1"/>
</dbReference>
<name>A0A1M4W8D6_9BACT</name>
<dbReference type="STRING" id="1346286.SAMN05444362_102158"/>
<accession>A0A1M4W8D6</accession>
<evidence type="ECO:0000313" key="9">
    <source>
        <dbReference type="EMBL" id="SHE77524.1"/>
    </source>
</evidence>
<evidence type="ECO:0000256" key="6">
    <source>
        <dbReference type="SAM" id="Phobius"/>
    </source>
</evidence>
<evidence type="ECO:0000313" key="10">
    <source>
        <dbReference type="Proteomes" id="UP000184480"/>
    </source>
</evidence>
<feature type="transmembrane region" description="Helical" evidence="6">
    <location>
        <begin position="217"/>
        <end position="235"/>
    </location>
</feature>
<dbReference type="PANTHER" id="PTHR30071">
    <property type="entry name" value="HEME EXPORTER PROTEIN C"/>
    <property type="match status" value="1"/>
</dbReference>
<dbReference type="Pfam" id="PF05140">
    <property type="entry name" value="ResB"/>
    <property type="match status" value="1"/>
</dbReference>
<dbReference type="InterPro" id="IPR007816">
    <property type="entry name" value="ResB-like_domain"/>
</dbReference>
<keyword evidence="4 6" id="KW-1133">Transmembrane helix</keyword>
<keyword evidence="10" id="KW-1185">Reference proteome</keyword>
<dbReference type="EMBL" id="FQUC01000002">
    <property type="protein sequence ID" value="SHE77524.1"/>
    <property type="molecule type" value="Genomic_DNA"/>
</dbReference>
<dbReference type="InterPro" id="IPR045062">
    <property type="entry name" value="Cyt_c_biogenesis_CcsA/CcmC"/>
</dbReference>
<evidence type="ECO:0000256" key="5">
    <source>
        <dbReference type="ARBA" id="ARBA00023136"/>
    </source>
</evidence>
<evidence type="ECO:0000256" key="2">
    <source>
        <dbReference type="ARBA" id="ARBA00022692"/>
    </source>
</evidence>
<feature type="transmembrane region" description="Helical" evidence="6">
    <location>
        <begin position="288"/>
        <end position="311"/>
    </location>
</feature>
<feature type="domain" description="Cytochrome c assembly protein" evidence="7">
    <location>
        <begin position="200"/>
        <end position="375"/>
    </location>
</feature>
<dbReference type="Pfam" id="PF01578">
    <property type="entry name" value="Cytochrom_C_asm"/>
    <property type="match status" value="1"/>
</dbReference>
<organism evidence="9 10">
    <name type="scientific">Dysgonomonas macrotermitis</name>
    <dbReference type="NCBI Taxonomy" id="1346286"/>
    <lineage>
        <taxon>Bacteria</taxon>
        <taxon>Pseudomonadati</taxon>
        <taxon>Bacteroidota</taxon>
        <taxon>Bacteroidia</taxon>
        <taxon>Bacteroidales</taxon>
        <taxon>Dysgonomonadaceae</taxon>
        <taxon>Dysgonomonas</taxon>
    </lineage>
</organism>
<reference evidence="10" key="1">
    <citation type="submission" date="2016-11" db="EMBL/GenBank/DDBJ databases">
        <authorList>
            <person name="Varghese N."/>
            <person name="Submissions S."/>
        </authorList>
    </citation>
    <scope>NUCLEOTIDE SEQUENCE [LARGE SCALE GENOMIC DNA]</scope>
    <source>
        <strain evidence="10">DSM 27370</strain>
    </source>
</reference>
<evidence type="ECO:0000259" key="8">
    <source>
        <dbReference type="Pfam" id="PF05140"/>
    </source>
</evidence>
<dbReference type="GO" id="GO:0017004">
    <property type="term" value="P:cytochrome complex assembly"/>
    <property type="evidence" value="ECO:0007669"/>
    <property type="project" value="UniProtKB-KW"/>
</dbReference>
<feature type="transmembrane region" description="Helical" evidence="6">
    <location>
        <begin position="42"/>
        <end position="62"/>
    </location>
</feature>
<gene>
    <name evidence="9" type="ORF">SAMN05444362_102158</name>
</gene>
<dbReference type="Proteomes" id="UP000184480">
    <property type="component" value="Unassembled WGS sequence"/>
</dbReference>
<keyword evidence="3" id="KW-0201">Cytochrome c-type biogenesis</keyword>
<dbReference type="PANTHER" id="PTHR30071:SF1">
    <property type="entry name" value="CYTOCHROME B_B6 PROTEIN-RELATED"/>
    <property type="match status" value="1"/>
</dbReference>
<feature type="domain" description="ResB-like" evidence="8">
    <location>
        <begin position="67"/>
        <end position="181"/>
    </location>
</feature>
<evidence type="ECO:0000256" key="3">
    <source>
        <dbReference type="ARBA" id="ARBA00022748"/>
    </source>
</evidence>